<protein>
    <submittedName>
        <fullName evidence="3">Superoxide dismutase, Cu-Zn family</fullName>
    </submittedName>
</protein>
<dbReference type="SUPFAM" id="SSF49329">
    <property type="entry name" value="Cu,Zn superoxide dismutase-like"/>
    <property type="match status" value="1"/>
</dbReference>
<proteinExistence type="inferred from homology"/>
<name>A0A1I5STQ4_9PSEU</name>
<dbReference type="EMBL" id="FOWW01000003">
    <property type="protein sequence ID" value="SFP73897.1"/>
    <property type="molecule type" value="Genomic_DNA"/>
</dbReference>
<dbReference type="GO" id="GO:0046872">
    <property type="term" value="F:metal ion binding"/>
    <property type="evidence" value="ECO:0007669"/>
    <property type="project" value="InterPro"/>
</dbReference>
<sequence length="190" mass="20168">MRFLARVLTVPLLTVPFVLSGPPAQAAAPGVHVVTTHDTFAEYRPGEHAVTYRPELVPVGARARVLSVSTPGLGTTTRLAVTGLLPDRAYGAHVHTDPCGATGAAAGPHYQHVPDPVRPSVDPAYANPENEIWLDLTTDRLGRGAALSRVDWRFGPRRGKSIVLHEHHTATHPGHAGTAGARLACVDVPF</sequence>
<comment type="similarity">
    <text evidence="1">Belongs to the Cu-Zn superoxide dismutase family.</text>
</comment>
<dbReference type="AlphaFoldDB" id="A0A1I5STQ4"/>
<evidence type="ECO:0000313" key="3">
    <source>
        <dbReference type="EMBL" id="SFP73897.1"/>
    </source>
</evidence>
<keyword evidence="2" id="KW-0732">Signal</keyword>
<accession>A0A1I5STQ4</accession>
<dbReference type="OrthoDB" id="3297424at2"/>
<dbReference type="RefSeq" id="WP_092529920.1">
    <property type="nucleotide sequence ID" value="NZ_FOWW01000003.1"/>
</dbReference>
<evidence type="ECO:0000256" key="2">
    <source>
        <dbReference type="SAM" id="SignalP"/>
    </source>
</evidence>
<dbReference type="Proteomes" id="UP000198727">
    <property type="component" value="Unassembled WGS sequence"/>
</dbReference>
<evidence type="ECO:0000256" key="1">
    <source>
        <dbReference type="ARBA" id="ARBA00010457"/>
    </source>
</evidence>
<dbReference type="Gene3D" id="2.60.40.200">
    <property type="entry name" value="Superoxide dismutase, copper/zinc binding domain"/>
    <property type="match status" value="1"/>
</dbReference>
<feature type="signal peptide" evidence="2">
    <location>
        <begin position="1"/>
        <end position="26"/>
    </location>
</feature>
<keyword evidence="4" id="KW-1185">Reference proteome</keyword>
<dbReference type="STRING" id="587909.SAMN05421810_103261"/>
<reference evidence="4" key="1">
    <citation type="submission" date="2016-10" db="EMBL/GenBank/DDBJ databases">
        <authorList>
            <person name="Varghese N."/>
            <person name="Submissions S."/>
        </authorList>
    </citation>
    <scope>NUCLEOTIDE SEQUENCE [LARGE SCALE GENOMIC DNA]</scope>
    <source>
        <strain evidence="4">CGMCC 4.5579</strain>
    </source>
</reference>
<evidence type="ECO:0000313" key="4">
    <source>
        <dbReference type="Proteomes" id="UP000198727"/>
    </source>
</evidence>
<feature type="chain" id="PRO_5011768206" evidence="2">
    <location>
        <begin position="27"/>
        <end position="190"/>
    </location>
</feature>
<dbReference type="InterPro" id="IPR036423">
    <property type="entry name" value="SOD-like_Cu/Zn_dom_sf"/>
</dbReference>
<organism evidence="3 4">
    <name type="scientific">Amycolatopsis arida</name>
    <dbReference type="NCBI Taxonomy" id="587909"/>
    <lineage>
        <taxon>Bacteria</taxon>
        <taxon>Bacillati</taxon>
        <taxon>Actinomycetota</taxon>
        <taxon>Actinomycetes</taxon>
        <taxon>Pseudonocardiales</taxon>
        <taxon>Pseudonocardiaceae</taxon>
        <taxon>Amycolatopsis</taxon>
    </lineage>
</organism>
<dbReference type="GO" id="GO:0006801">
    <property type="term" value="P:superoxide metabolic process"/>
    <property type="evidence" value="ECO:0007669"/>
    <property type="project" value="InterPro"/>
</dbReference>
<gene>
    <name evidence="3" type="ORF">SAMN05421810_103261</name>
</gene>